<feature type="transmembrane region" description="Helical" evidence="1">
    <location>
        <begin position="14"/>
        <end position="33"/>
    </location>
</feature>
<gene>
    <name evidence="2" type="ORF">KD144_19935</name>
</gene>
<organism evidence="2">
    <name type="scientific">Niallia circulans</name>
    <name type="common">Bacillus circulans</name>
    <dbReference type="NCBI Taxonomy" id="1397"/>
    <lineage>
        <taxon>Bacteria</taxon>
        <taxon>Bacillati</taxon>
        <taxon>Bacillota</taxon>
        <taxon>Bacilli</taxon>
        <taxon>Bacillales</taxon>
        <taxon>Bacillaceae</taxon>
        <taxon>Niallia</taxon>
    </lineage>
</organism>
<sequence>MKPLKEISRKIHRLIYIVSALLMVLLGLSSRRFSNHLPTFIAENSGDMLWAMMVYFGFRFLLIRKSLLFAGIMSLLFSFGIECSQLYQADWINDLRNTTIGALILGRGFLLIDLIRYLLGILLAGLLDKFLLLKKTR</sequence>
<feature type="transmembrane region" description="Helical" evidence="1">
    <location>
        <begin position="45"/>
        <end position="62"/>
    </location>
</feature>
<evidence type="ECO:0000256" key="1">
    <source>
        <dbReference type="SAM" id="Phobius"/>
    </source>
</evidence>
<keyword evidence="1" id="KW-1133">Transmembrane helix</keyword>
<accession>A0A941GKL9</accession>
<keyword evidence="1" id="KW-0812">Transmembrane</keyword>
<dbReference type="InterPro" id="IPR021257">
    <property type="entry name" value="DUF2809"/>
</dbReference>
<feature type="transmembrane region" description="Helical" evidence="1">
    <location>
        <begin position="67"/>
        <end position="87"/>
    </location>
</feature>
<protein>
    <submittedName>
        <fullName evidence="2">DUF2809 domain-containing protein</fullName>
    </submittedName>
</protein>
<dbReference type="RefSeq" id="WP_212121067.1">
    <property type="nucleotide sequence ID" value="NZ_JAGTPX020000027.1"/>
</dbReference>
<reference evidence="2" key="1">
    <citation type="submission" date="2021-04" db="EMBL/GenBank/DDBJ databases">
        <title>Genomic analysis of electroactive and textile dye degrading Bacillus circulans strain: DC10 isolated from constructed wetland-microbial fuel cells treating textile dye wastewaters.</title>
        <authorList>
            <person name="Patel D.U."/>
            <person name="Desai C.R."/>
        </authorList>
    </citation>
    <scope>NUCLEOTIDE SEQUENCE</scope>
    <source>
        <strain evidence="2">DC10</strain>
    </source>
</reference>
<keyword evidence="1" id="KW-0472">Membrane</keyword>
<name>A0A941GKL9_NIACI</name>
<comment type="caution">
    <text evidence="2">The sequence shown here is derived from an EMBL/GenBank/DDBJ whole genome shotgun (WGS) entry which is preliminary data.</text>
</comment>
<proteinExistence type="predicted"/>
<dbReference type="AlphaFoldDB" id="A0A941GKL9"/>
<evidence type="ECO:0000313" key="2">
    <source>
        <dbReference type="EMBL" id="MBR8671807.1"/>
    </source>
</evidence>
<dbReference type="Pfam" id="PF10990">
    <property type="entry name" value="DUF2809"/>
    <property type="match status" value="1"/>
</dbReference>
<feature type="transmembrane region" description="Helical" evidence="1">
    <location>
        <begin position="99"/>
        <end position="127"/>
    </location>
</feature>
<dbReference type="EMBL" id="JAGTPX010000027">
    <property type="protein sequence ID" value="MBR8671807.1"/>
    <property type="molecule type" value="Genomic_DNA"/>
</dbReference>